<dbReference type="EMBL" id="JAJSOF020000021">
    <property type="protein sequence ID" value="KAJ4437733.1"/>
    <property type="molecule type" value="Genomic_DNA"/>
</dbReference>
<organism evidence="1 2">
    <name type="scientific">Periplaneta americana</name>
    <name type="common">American cockroach</name>
    <name type="synonym">Blatta americana</name>
    <dbReference type="NCBI Taxonomy" id="6978"/>
    <lineage>
        <taxon>Eukaryota</taxon>
        <taxon>Metazoa</taxon>
        <taxon>Ecdysozoa</taxon>
        <taxon>Arthropoda</taxon>
        <taxon>Hexapoda</taxon>
        <taxon>Insecta</taxon>
        <taxon>Pterygota</taxon>
        <taxon>Neoptera</taxon>
        <taxon>Polyneoptera</taxon>
        <taxon>Dictyoptera</taxon>
        <taxon>Blattodea</taxon>
        <taxon>Blattoidea</taxon>
        <taxon>Blattidae</taxon>
        <taxon>Blattinae</taxon>
        <taxon>Periplaneta</taxon>
    </lineage>
</organism>
<evidence type="ECO:0000313" key="1">
    <source>
        <dbReference type="EMBL" id="KAJ4437733.1"/>
    </source>
</evidence>
<name>A0ABQ8SV46_PERAM</name>
<evidence type="ECO:0000313" key="2">
    <source>
        <dbReference type="Proteomes" id="UP001148838"/>
    </source>
</evidence>
<proteinExistence type="predicted"/>
<dbReference type="PANTHER" id="PTHR45749">
    <property type="match status" value="1"/>
</dbReference>
<comment type="caution">
    <text evidence="1">The sequence shown here is derived from an EMBL/GenBank/DDBJ whole genome shotgun (WGS) entry which is preliminary data.</text>
</comment>
<reference evidence="1 2" key="1">
    <citation type="journal article" date="2022" name="Allergy">
        <title>Genome assembly and annotation of Periplaneta americana reveal a comprehensive cockroach allergen profile.</title>
        <authorList>
            <person name="Wang L."/>
            <person name="Xiong Q."/>
            <person name="Saelim N."/>
            <person name="Wang L."/>
            <person name="Nong W."/>
            <person name="Wan A.T."/>
            <person name="Shi M."/>
            <person name="Liu X."/>
            <person name="Cao Q."/>
            <person name="Hui J.H.L."/>
            <person name="Sookrung N."/>
            <person name="Leung T.F."/>
            <person name="Tungtrongchitr A."/>
            <person name="Tsui S.K.W."/>
        </authorList>
    </citation>
    <scope>NUCLEOTIDE SEQUENCE [LARGE SCALE GENOMIC DNA]</scope>
    <source>
        <strain evidence="1">PWHHKU_190912</strain>
    </source>
</reference>
<keyword evidence="2" id="KW-1185">Reference proteome</keyword>
<evidence type="ECO:0008006" key="3">
    <source>
        <dbReference type="Google" id="ProtNLM"/>
    </source>
</evidence>
<sequence length="267" mass="30403">MKSTEELYYSKVDLLRNFHFFKMIKNELIECIEEEIQDFIGKRINEAPFFACIVDETTDITEISQYSIAVRLVDTEGDIQEFFLGFHDVSESRNAEGLCNVLCNALHKYDVQSAAERTGTASLINSADMGKFTGNAICDVKRTDRLDTATCTHTLLSTGVHIRTDHVRYTLRYLHCFSVVSCPHPSDSALNGILTIFACNFRLGHFRTRVPYLKLIHVPFAIIPEKNADIVYVYGLCDGSSLRPVAEYERRFPNRRVPYRRVLNGVG</sequence>
<protein>
    <recommendedName>
        <fullName evidence="3">DUF4371 domain-containing protein</fullName>
    </recommendedName>
</protein>
<accession>A0ABQ8SV46</accession>
<dbReference type="PANTHER" id="PTHR45749:SF21">
    <property type="entry name" value="DUF4371 DOMAIN-CONTAINING PROTEIN"/>
    <property type="match status" value="1"/>
</dbReference>
<dbReference type="Proteomes" id="UP001148838">
    <property type="component" value="Unassembled WGS sequence"/>
</dbReference>
<gene>
    <name evidence="1" type="ORF">ANN_17879</name>
</gene>